<dbReference type="AlphaFoldDB" id="A0A6L5YL10"/>
<evidence type="ECO:0008006" key="4">
    <source>
        <dbReference type="Google" id="ProtNLM"/>
    </source>
</evidence>
<keyword evidence="1" id="KW-0472">Membrane</keyword>
<gene>
    <name evidence="2" type="ORF">FYJ59_12875</name>
</gene>
<feature type="transmembrane region" description="Helical" evidence="1">
    <location>
        <begin position="204"/>
        <end position="223"/>
    </location>
</feature>
<feature type="transmembrane region" description="Helical" evidence="1">
    <location>
        <begin position="133"/>
        <end position="149"/>
    </location>
</feature>
<evidence type="ECO:0000256" key="1">
    <source>
        <dbReference type="SAM" id="Phobius"/>
    </source>
</evidence>
<sequence>MKTPWELLKESKTKIKTTWRIAFVSALVLGLLIHLPVMLSDIPNHDGLSSMYFDQNMITSGRWFLTVACGFSSYFTIPWVIGLIGLIWLALTAAVLTEVLELTDPVTITVVSGLLVSFPALASTFAYVFTMDGYMLALFLAVLAVLFTAKYPRGYLAGAVCLAFSMGIYQAYLPFTILLCVYKLLLYFMEEKGWKEKAKYICRYLGMGIAGGVLYYVILQILLKLQGKVLDTYQGINSMEQMGSGMGILATIKGMYVDFLAFTIHGNVLVNNIFSLVACIILVATVVFLVIRSMIRRKWWKNPAFFVIIVLLGISIPLLTNVILLISPNLTYHLLMRYQWVLYLILMTAFADRYTAEESRTDVVLQWAALCAAVVLVFDYGISDNIGYSNLEKKYEKTYAYCVRLLDRIEQTPGYYQGIPIALVGVIGYDEFPTTDITGKVTDGMIGLSGDYLIYKGADYQAFMQNYLGATLNFLDPDTVGEIYMTQEYIDMDTFPGPNATKVVDGILYVKTENCGRD</sequence>
<dbReference type="InterPro" id="IPR025686">
    <property type="entry name" value="Glucos_trans_II"/>
</dbReference>
<dbReference type="RefSeq" id="WP_154498398.1">
    <property type="nucleotide sequence ID" value="NZ_VUMU01000020.1"/>
</dbReference>
<name>A0A6L5YL10_9FIRM</name>
<feature type="transmembrane region" description="Helical" evidence="1">
    <location>
        <begin position="303"/>
        <end position="326"/>
    </location>
</feature>
<feature type="transmembrane region" description="Helical" evidence="1">
    <location>
        <begin position="332"/>
        <end position="351"/>
    </location>
</feature>
<dbReference type="EMBL" id="VUMU01000020">
    <property type="protein sequence ID" value="MST59114.1"/>
    <property type="molecule type" value="Genomic_DNA"/>
</dbReference>
<feature type="transmembrane region" description="Helical" evidence="1">
    <location>
        <begin position="63"/>
        <end position="96"/>
    </location>
</feature>
<comment type="caution">
    <text evidence="2">The sequence shown here is derived from an EMBL/GenBank/DDBJ whole genome shotgun (WGS) entry which is preliminary data.</text>
</comment>
<dbReference type="Pfam" id="PF14264">
    <property type="entry name" value="Glucos_trans_II"/>
    <property type="match status" value="1"/>
</dbReference>
<feature type="transmembrane region" description="Helical" evidence="1">
    <location>
        <begin position="108"/>
        <end position="127"/>
    </location>
</feature>
<dbReference type="Proteomes" id="UP000476055">
    <property type="component" value="Unassembled WGS sequence"/>
</dbReference>
<reference evidence="2 3" key="1">
    <citation type="submission" date="2019-08" db="EMBL/GenBank/DDBJ databases">
        <title>In-depth cultivation of the pig gut microbiome towards novel bacterial diversity and tailored functional studies.</title>
        <authorList>
            <person name="Wylensek D."/>
            <person name="Hitch T.C.A."/>
            <person name="Clavel T."/>
        </authorList>
    </citation>
    <scope>NUCLEOTIDE SEQUENCE [LARGE SCALE GENOMIC DNA]</scope>
    <source>
        <strain evidence="2 3">WCA3-601-WT-6H</strain>
    </source>
</reference>
<proteinExistence type="predicted"/>
<keyword evidence="1" id="KW-1133">Transmembrane helix</keyword>
<evidence type="ECO:0000313" key="3">
    <source>
        <dbReference type="Proteomes" id="UP000476055"/>
    </source>
</evidence>
<evidence type="ECO:0000313" key="2">
    <source>
        <dbReference type="EMBL" id="MST59114.1"/>
    </source>
</evidence>
<accession>A0A6L5YL10</accession>
<organism evidence="2 3">
    <name type="scientific">Waltera intestinalis</name>
    <dbReference type="NCBI Taxonomy" id="2606635"/>
    <lineage>
        <taxon>Bacteria</taxon>
        <taxon>Bacillati</taxon>
        <taxon>Bacillota</taxon>
        <taxon>Clostridia</taxon>
        <taxon>Lachnospirales</taxon>
        <taxon>Lachnospiraceae</taxon>
        <taxon>Waltera</taxon>
    </lineage>
</organism>
<feature type="transmembrane region" description="Helical" evidence="1">
    <location>
        <begin position="156"/>
        <end position="184"/>
    </location>
</feature>
<protein>
    <recommendedName>
        <fullName evidence="4">Glucosyl transferase GtrII</fullName>
    </recommendedName>
</protein>
<feature type="transmembrane region" description="Helical" evidence="1">
    <location>
        <begin position="363"/>
        <end position="382"/>
    </location>
</feature>
<keyword evidence="1" id="KW-0812">Transmembrane</keyword>
<feature type="transmembrane region" description="Helical" evidence="1">
    <location>
        <begin position="270"/>
        <end position="291"/>
    </location>
</feature>
<feature type="transmembrane region" description="Helical" evidence="1">
    <location>
        <begin position="21"/>
        <end position="43"/>
    </location>
</feature>
<keyword evidence="3" id="KW-1185">Reference proteome</keyword>